<sequence>MAVDLGAHLASVRDQLRVVPTPRRVRAARGGTPVLDSTDVLVVWEPRRVVAQYAVPESDMLVPLVPTVLPPPPVDLPPVLLPSHPFGWHLSPGQALAVRVDGETFDAAFRPDDPDLGGRVVVDWAPFDWTEEDQSVTGHPHDPFHRIDTVRSDRHVVVRVGDTVLADSRRPVALLETSLPLRWYLPREDVATEHLVPSDSRTVCAYKGWATYHSLPPELGGVADVAWSYDEPLRDASEVPGFLCFDDSKVTVES</sequence>
<dbReference type="RefSeq" id="WP_304599743.1">
    <property type="nucleotide sequence ID" value="NZ_JAUQYP010000001.1"/>
</dbReference>
<proteinExistence type="predicted"/>
<evidence type="ECO:0000259" key="1">
    <source>
        <dbReference type="Pfam" id="PF04248"/>
    </source>
</evidence>
<reference evidence="2 3" key="1">
    <citation type="submission" date="2023-07" db="EMBL/GenBank/DDBJ databases">
        <title>Description of novel actinomycetes strains, isolated from tidal flat sediment.</title>
        <authorList>
            <person name="Lu C."/>
        </authorList>
    </citation>
    <scope>NUCLEOTIDE SEQUENCE [LARGE SCALE GENOMIC DNA]</scope>
    <source>
        <strain evidence="2 3">SYSU T00b441</strain>
    </source>
</reference>
<organism evidence="2 3">
    <name type="scientific">Actinotalea lenta</name>
    <dbReference type="NCBI Taxonomy" id="3064654"/>
    <lineage>
        <taxon>Bacteria</taxon>
        <taxon>Bacillati</taxon>
        <taxon>Actinomycetota</taxon>
        <taxon>Actinomycetes</taxon>
        <taxon>Micrococcales</taxon>
        <taxon>Cellulomonadaceae</taxon>
        <taxon>Actinotalea</taxon>
    </lineage>
</organism>
<dbReference type="Gene3D" id="2.170.150.40">
    <property type="entry name" value="Domain of unknown function (DUF427)"/>
    <property type="match status" value="1"/>
</dbReference>
<dbReference type="InterPro" id="IPR038694">
    <property type="entry name" value="DUF427_sf"/>
</dbReference>
<gene>
    <name evidence="2" type="ORF">Q6348_02435</name>
</gene>
<protein>
    <submittedName>
        <fullName evidence="2">DUF427 domain-containing protein</fullName>
    </submittedName>
</protein>
<comment type="caution">
    <text evidence="2">The sequence shown here is derived from an EMBL/GenBank/DDBJ whole genome shotgun (WGS) entry which is preliminary data.</text>
</comment>
<dbReference type="Pfam" id="PF04248">
    <property type="entry name" value="NTP_transf_9"/>
    <property type="match status" value="1"/>
</dbReference>
<accession>A0ABT9D5I5</accession>
<name>A0ABT9D5I5_9CELL</name>
<feature type="domain" description="DUF427" evidence="1">
    <location>
        <begin position="156"/>
        <end position="247"/>
    </location>
</feature>
<dbReference type="EMBL" id="JAUQYP010000001">
    <property type="protein sequence ID" value="MDO8106050.1"/>
    <property type="molecule type" value="Genomic_DNA"/>
</dbReference>
<evidence type="ECO:0000313" key="2">
    <source>
        <dbReference type="EMBL" id="MDO8106050.1"/>
    </source>
</evidence>
<evidence type="ECO:0000313" key="3">
    <source>
        <dbReference type="Proteomes" id="UP001232536"/>
    </source>
</evidence>
<dbReference type="PANTHER" id="PTHR34310">
    <property type="entry name" value="DUF427 DOMAIN PROTEIN (AFU_ORTHOLOGUE AFUA_3G02220)"/>
    <property type="match status" value="1"/>
</dbReference>
<dbReference type="PANTHER" id="PTHR34310:SF8">
    <property type="entry name" value="CONSERVED PROTEIN"/>
    <property type="match status" value="1"/>
</dbReference>
<dbReference type="Proteomes" id="UP001232536">
    <property type="component" value="Unassembled WGS sequence"/>
</dbReference>
<dbReference type="InterPro" id="IPR007361">
    <property type="entry name" value="DUF427"/>
</dbReference>
<keyword evidence="3" id="KW-1185">Reference proteome</keyword>